<comment type="caution">
    <text evidence="2">The sequence shown here is derived from an EMBL/GenBank/DDBJ whole genome shotgun (WGS) entry which is preliminary data.</text>
</comment>
<protein>
    <recommendedName>
        <fullName evidence="4">Outer membrane protein beta-barrel domain-containing protein</fullName>
    </recommendedName>
</protein>
<feature type="chain" id="PRO_5046399532" description="Outer membrane protein beta-barrel domain-containing protein" evidence="1">
    <location>
        <begin position="24"/>
        <end position="177"/>
    </location>
</feature>
<keyword evidence="3" id="KW-1185">Reference proteome</keyword>
<organism evidence="2 3">
    <name type="scientific">Larkinella bovis</name>
    <dbReference type="NCBI Taxonomy" id="683041"/>
    <lineage>
        <taxon>Bacteria</taxon>
        <taxon>Pseudomonadati</taxon>
        <taxon>Bacteroidota</taxon>
        <taxon>Cytophagia</taxon>
        <taxon>Cytophagales</taxon>
        <taxon>Spirosomataceae</taxon>
        <taxon>Larkinella</taxon>
    </lineage>
</organism>
<dbReference type="EMBL" id="JBHSMA010000001">
    <property type="protein sequence ID" value="MFC5408068.1"/>
    <property type="molecule type" value="Genomic_DNA"/>
</dbReference>
<dbReference type="Proteomes" id="UP001596106">
    <property type="component" value="Unassembled WGS sequence"/>
</dbReference>
<feature type="signal peptide" evidence="1">
    <location>
        <begin position="1"/>
        <end position="23"/>
    </location>
</feature>
<proteinExistence type="predicted"/>
<reference evidence="3" key="1">
    <citation type="journal article" date="2019" name="Int. J. Syst. Evol. Microbiol.">
        <title>The Global Catalogue of Microorganisms (GCM) 10K type strain sequencing project: providing services to taxonomists for standard genome sequencing and annotation.</title>
        <authorList>
            <consortium name="The Broad Institute Genomics Platform"/>
            <consortium name="The Broad Institute Genome Sequencing Center for Infectious Disease"/>
            <person name="Wu L."/>
            <person name="Ma J."/>
        </authorList>
    </citation>
    <scope>NUCLEOTIDE SEQUENCE [LARGE SCALE GENOMIC DNA]</scope>
    <source>
        <strain evidence="3">CCUG 55250</strain>
    </source>
</reference>
<dbReference type="RefSeq" id="WP_379840754.1">
    <property type="nucleotide sequence ID" value="NZ_JBHSMA010000001.1"/>
</dbReference>
<keyword evidence="1" id="KW-0732">Signal</keyword>
<evidence type="ECO:0008006" key="4">
    <source>
        <dbReference type="Google" id="ProtNLM"/>
    </source>
</evidence>
<accession>A0ABW0I636</accession>
<sequence length="177" mass="19582">MKPFFFISILLLIGLTTTRQASAQTNNWAVGFRIGEPSGVNIRKYFGNNHAFDLNIGSFGGIYGTRRSYRKGVYKNVGLSAQGHYLWHGGIAKSQSFRYYYGFGGQLNSRRYYPDRFSAVNAFDNTISVGGSGVGGLEYFSPNKPFSVFLETGLYVEVIPAPFFLGLQSGLGVRLNL</sequence>
<evidence type="ECO:0000313" key="2">
    <source>
        <dbReference type="EMBL" id="MFC5408068.1"/>
    </source>
</evidence>
<name>A0ABW0I636_9BACT</name>
<evidence type="ECO:0000256" key="1">
    <source>
        <dbReference type="SAM" id="SignalP"/>
    </source>
</evidence>
<gene>
    <name evidence="2" type="ORF">ACFPMF_02015</name>
</gene>
<evidence type="ECO:0000313" key="3">
    <source>
        <dbReference type="Proteomes" id="UP001596106"/>
    </source>
</evidence>